<accession>A0A0E9SU33</accession>
<sequence length="37" mass="3857">MGRGGTGLKQSIVTVGAKDRTGVIPWIQAEETGWSGL</sequence>
<organism evidence="1">
    <name type="scientific">Anguilla anguilla</name>
    <name type="common">European freshwater eel</name>
    <name type="synonym">Muraena anguilla</name>
    <dbReference type="NCBI Taxonomy" id="7936"/>
    <lineage>
        <taxon>Eukaryota</taxon>
        <taxon>Metazoa</taxon>
        <taxon>Chordata</taxon>
        <taxon>Craniata</taxon>
        <taxon>Vertebrata</taxon>
        <taxon>Euteleostomi</taxon>
        <taxon>Actinopterygii</taxon>
        <taxon>Neopterygii</taxon>
        <taxon>Teleostei</taxon>
        <taxon>Anguilliformes</taxon>
        <taxon>Anguillidae</taxon>
        <taxon>Anguilla</taxon>
    </lineage>
</organism>
<evidence type="ECO:0000313" key="1">
    <source>
        <dbReference type="EMBL" id="JAH44796.1"/>
    </source>
</evidence>
<dbReference type="EMBL" id="GBXM01063781">
    <property type="protein sequence ID" value="JAH44796.1"/>
    <property type="molecule type" value="Transcribed_RNA"/>
</dbReference>
<proteinExistence type="predicted"/>
<protein>
    <submittedName>
        <fullName evidence="1">Uncharacterized protein</fullName>
    </submittedName>
</protein>
<name>A0A0E9SU33_ANGAN</name>
<reference evidence="1" key="2">
    <citation type="journal article" date="2015" name="Fish Shellfish Immunol.">
        <title>Early steps in the European eel (Anguilla anguilla)-Vibrio vulnificus interaction in the gills: Role of the RtxA13 toxin.</title>
        <authorList>
            <person name="Callol A."/>
            <person name="Pajuelo D."/>
            <person name="Ebbesson L."/>
            <person name="Teles M."/>
            <person name="MacKenzie S."/>
            <person name="Amaro C."/>
        </authorList>
    </citation>
    <scope>NUCLEOTIDE SEQUENCE</scope>
</reference>
<dbReference type="AlphaFoldDB" id="A0A0E9SU33"/>
<reference evidence="1" key="1">
    <citation type="submission" date="2014-11" db="EMBL/GenBank/DDBJ databases">
        <authorList>
            <person name="Amaro Gonzalez C."/>
        </authorList>
    </citation>
    <scope>NUCLEOTIDE SEQUENCE</scope>
</reference>